<proteinExistence type="inferred from homology"/>
<dbReference type="Pfam" id="PF02225">
    <property type="entry name" value="PA"/>
    <property type="match status" value="1"/>
</dbReference>
<dbReference type="SUPFAM" id="SSF52025">
    <property type="entry name" value="PA domain"/>
    <property type="match status" value="1"/>
</dbReference>
<keyword evidence="6" id="KW-0479">Metal-binding</keyword>
<dbReference type="InterPro" id="IPR046450">
    <property type="entry name" value="PA_dom_sf"/>
</dbReference>
<feature type="active site" description="Proton donor" evidence="5">
    <location>
        <position position="385"/>
    </location>
</feature>
<comment type="similarity">
    <text evidence="2 7">Belongs to the glycosyl hydrolase 47 family.</text>
</comment>
<keyword evidence="12" id="KW-1185">Reference proteome</keyword>
<reference evidence="11 12" key="1">
    <citation type="submission" date="2016-10" db="EMBL/GenBank/DDBJ databases">
        <authorList>
            <person name="Cai Z."/>
        </authorList>
    </citation>
    <scope>NUCLEOTIDE SEQUENCE [LARGE SCALE GENOMIC DNA]</scope>
</reference>
<feature type="region of interest" description="Disordered" evidence="8">
    <location>
        <begin position="727"/>
        <end position="750"/>
    </location>
</feature>
<dbReference type="GO" id="GO:0004571">
    <property type="term" value="F:mannosyl-oligosaccharide 1,2-alpha-mannosidase activity"/>
    <property type="evidence" value="ECO:0007669"/>
    <property type="project" value="InterPro"/>
</dbReference>
<dbReference type="GO" id="GO:0016020">
    <property type="term" value="C:membrane"/>
    <property type="evidence" value="ECO:0007669"/>
    <property type="project" value="InterPro"/>
</dbReference>
<dbReference type="GO" id="GO:1904380">
    <property type="term" value="P:endoplasmic reticulum mannose trimming"/>
    <property type="evidence" value="ECO:0007669"/>
    <property type="project" value="InterPro"/>
</dbReference>
<dbReference type="AlphaFoldDB" id="A0A383VV16"/>
<keyword evidence="3" id="KW-0256">Endoplasmic reticulum</keyword>
<dbReference type="EMBL" id="FNXT01000921">
    <property type="protein sequence ID" value="SZX69338.1"/>
    <property type="molecule type" value="Genomic_DNA"/>
</dbReference>
<name>A0A383VV16_TETOB</name>
<evidence type="ECO:0000256" key="9">
    <source>
        <dbReference type="SAM" id="SignalP"/>
    </source>
</evidence>
<accession>A0A383VV16</accession>
<keyword evidence="7" id="KW-0326">Glycosidase</keyword>
<feature type="compositionally biased region" description="Polar residues" evidence="8">
    <location>
        <begin position="587"/>
        <end position="597"/>
    </location>
</feature>
<dbReference type="GO" id="GO:0005975">
    <property type="term" value="P:carbohydrate metabolic process"/>
    <property type="evidence" value="ECO:0007669"/>
    <property type="project" value="InterPro"/>
</dbReference>
<feature type="chain" id="PRO_5017078419" description="alpha-1,2-Mannosidase" evidence="9">
    <location>
        <begin position="22"/>
        <end position="1272"/>
    </location>
</feature>
<evidence type="ECO:0000313" key="12">
    <source>
        <dbReference type="Proteomes" id="UP000256970"/>
    </source>
</evidence>
<evidence type="ECO:0000256" key="2">
    <source>
        <dbReference type="ARBA" id="ARBA00007658"/>
    </source>
</evidence>
<evidence type="ECO:0000259" key="10">
    <source>
        <dbReference type="Pfam" id="PF02225"/>
    </source>
</evidence>
<dbReference type="PANTHER" id="PTHR45679:SF5">
    <property type="entry name" value="ER DEGRADATION-ENHANCING ALPHA-MANNOSIDASE-LIKE PROTEIN 1"/>
    <property type="match status" value="1"/>
</dbReference>
<dbReference type="Gene3D" id="1.50.10.10">
    <property type="match status" value="1"/>
</dbReference>
<sequence>MDRRRAVVLVLAVLLIGCAHSSETAGKCSAQSIQSPSFTPAERVKGVRAVWQTRRHVNASSLEALRRQAWDMFDHGFSSYMKHAFPKDNLLPVSCGGQDWQGGLGLTLVDSLDMLLLLNRRGDVVAALEQLRSVLSFDKDVKVHVFETTIRVLGGLLSGHMLLADDPGLAPGYDGLLLRLAGDLGDRLLAAFDTPSGLPGGHVHLQKGLLPGENISCTACAGTLLLEFGLLSRLTGRPRYEDAARHAARVLYGQRSGLGLVGSGFHVFSQQWSHRDSTIGPGSDSYYEYLLKAYLMFGEPEYLSMFSELYVATMRHMQVPGQLGASSSAFLLDVHMDSGRLLKPWVSSLGAFWPAMQVLAGQHEAAARLHANFTAAWATWGWLPELFGADLGAVHPEEPGYNLRPEHIESTWYLKAVSGDPTGYYTGLAASMMEVLGHSRTACGYAPIRDVSTGAHTDLMESYFLSETVKYLYLSFVDSGPLLDHYLLSTEGHLMPAFGHASDPPSIEEGLPPPQQQQQQQEEAGQGDEEGAGAEQQDEAYHDGDQEGDWEKYFEYDDSHTRQQQQQQQRVEAKQQGAASKQGAAANTKQEGSSGSCTAAAPATNSSSNGTSNSSSNGTSNNSSSNSSSNATADSSAGVGATSSSLVGKPLGSLPANCRGLCEVRGTAEEAGYEARLHAALPLLPVRRVYSRRIRYRRCVACLHTTEALLAKPPDSLAVRLARLNFGEDPSSSSSKQSSSSSPAKQSELQPAGSSVLAQVLCVLKVYKSGRVSCQTIRRLTALDNAVGLAPGTLLLQLTALQPEPAAAASVLLTSFETDDGPVVMPLAAAEASFGPRLPQLPDSCVDVLLTQRPQASLLALPCPPWPPGEPPAYLRRPLRYAVDGGKRRAVLQQQQREVGRAGEPWWQVLARAADPWLGMSPREGLCEQLAAQLAGAQQAPDVRYEAQRAAEAQQQCVAVHGARPGDAQDAGINQQQQQQPGGVAAQGECVAAHEAEAAEQEEVCGSALGLHTQRSSANQRLSAAALSSWGLRAACLGWDAASEAGGGWLLPSEWGAAGSSCASMPAGSHMPRAAPLVLAEPLDGCKGLRNAALLRGAVAVVGRGRCSFLDKAMVADAAGAVGLVVMNTAPPGELLTMSGDETGRSPDIPAVLLGGEDSRALLWWLEHRPMVGALAALQDGSGQAQQMQAGKDKQQQQQKQAKTKKQSHQQQQQYHQQQQQTRVDLFVPGRSQAWLTEHVVKAGINAQRIFEQVVRDPAVVAALQQAAAGRP</sequence>
<dbReference type="STRING" id="3088.A0A383VV16"/>
<feature type="compositionally biased region" description="Low complexity" evidence="8">
    <location>
        <begin position="1184"/>
        <end position="1201"/>
    </location>
</feature>
<dbReference type="InterPro" id="IPR044674">
    <property type="entry name" value="EDEM1/2/3"/>
</dbReference>
<evidence type="ECO:0000256" key="3">
    <source>
        <dbReference type="ARBA" id="ARBA00022824"/>
    </source>
</evidence>
<dbReference type="SUPFAM" id="SSF48225">
    <property type="entry name" value="Seven-hairpin glycosidases"/>
    <property type="match status" value="1"/>
</dbReference>
<dbReference type="Gene3D" id="3.50.30.30">
    <property type="match status" value="1"/>
</dbReference>
<feature type="binding site" evidence="6">
    <location>
        <position position="490"/>
    </location>
    <ligand>
        <name>Ca(2+)</name>
        <dbReference type="ChEBI" id="CHEBI:29108"/>
    </ligand>
</feature>
<feature type="active site" evidence="5">
    <location>
        <position position="284"/>
    </location>
</feature>
<protein>
    <recommendedName>
        <fullName evidence="7">alpha-1,2-Mannosidase</fullName>
        <ecNumber evidence="7">3.2.1.-</ecNumber>
    </recommendedName>
</protein>
<dbReference type="InterPro" id="IPR036026">
    <property type="entry name" value="Seven-hairpin_glycosidases"/>
</dbReference>
<feature type="region of interest" description="Disordered" evidence="8">
    <location>
        <begin position="497"/>
        <end position="544"/>
    </location>
</feature>
<organism evidence="11 12">
    <name type="scientific">Tetradesmus obliquus</name>
    <name type="common">Green alga</name>
    <name type="synonym">Acutodesmus obliquus</name>
    <dbReference type="NCBI Taxonomy" id="3088"/>
    <lineage>
        <taxon>Eukaryota</taxon>
        <taxon>Viridiplantae</taxon>
        <taxon>Chlorophyta</taxon>
        <taxon>core chlorophytes</taxon>
        <taxon>Chlorophyceae</taxon>
        <taxon>CS clade</taxon>
        <taxon>Sphaeropleales</taxon>
        <taxon>Scenedesmaceae</taxon>
        <taxon>Tetradesmus</taxon>
    </lineage>
</organism>
<evidence type="ECO:0000256" key="4">
    <source>
        <dbReference type="ARBA" id="ARBA00023180"/>
    </source>
</evidence>
<comment type="cofactor">
    <cofactor evidence="6">
        <name>Ca(2+)</name>
        <dbReference type="ChEBI" id="CHEBI:29108"/>
    </cofactor>
</comment>
<keyword evidence="7" id="KW-0378">Hydrolase</keyword>
<comment type="subcellular location">
    <subcellularLocation>
        <location evidence="1">Endoplasmic reticulum</location>
    </subcellularLocation>
</comment>
<gene>
    <name evidence="11" type="ORF">BQ4739_LOCUS9624</name>
</gene>
<evidence type="ECO:0000256" key="5">
    <source>
        <dbReference type="PIRSR" id="PIRSR601382-1"/>
    </source>
</evidence>
<dbReference type="InterPro" id="IPR001382">
    <property type="entry name" value="Glyco_hydro_47"/>
</dbReference>
<feature type="signal peptide" evidence="9">
    <location>
        <begin position="1"/>
        <end position="21"/>
    </location>
</feature>
<dbReference type="EC" id="3.2.1.-" evidence="7"/>
<evidence type="ECO:0000256" key="1">
    <source>
        <dbReference type="ARBA" id="ARBA00004240"/>
    </source>
</evidence>
<dbReference type="Pfam" id="PF01532">
    <property type="entry name" value="Glyco_hydro_47"/>
    <property type="match status" value="1"/>
</dbReference>
<dbReference type="GO" id="GO:0044322">
    <property type="term" value="C:endoplasmic reticulum quality control compartment"/>
    <property type="evidence" value="ECO:0007669"/>
    <property type="project" value="GOC"/>
</dbReference>
<feature type="compositionally biased region" description="Low complexity" evidence="8">
    <location>
        <begin position="598"/>
        <end position="638"/>
    </location>
</feature>
<evidence type="ECO:0000313" key="11">
    <source>
        <dbReference type="EMBL" id="SZX69338.1"/>
    </source>
</evidence>
<dbReference type="PANTHER" id="PTHR45679">
    <property type="entry name" value="ER DEGRADATION-ENHANCING ALPHA-MANNOSIDASE-LIKE PROTEIN 2"/>
    <property type="match status" value="1"/>
</dbReference>
<dbReference type="InterPro" id="IPR003137">
    <property type="entry name" value="PA_domain"/>
</dbReference>
<evidence type="ECO:0000256" key="6">
    <source>
        <dbReference type="PIRSR" id="PIRSR601382-2"/>
    </source>
</evidence>
<feature type="region of interest" description="Disordered" evidence="8">
    <location>
        <begin position="1183"/>
        <end position="1220"/>
    </location>
</feature>
<feature type="region of interest" description="Disordered" evidence="8">
    <location>
        <begin position="557"/>
        <end position="649"/>
    </location>
</feature>
<feature type="compositionally biased region" description="Low complexity" evidence="8">
    <location>
        <begin position="1209"/>
        <end position="1220"/>
    </location>
</feature>
<keyword evidence="6" id="KW-0106">Calcium</keyword>
<dbReference type="InterPro" id="IPR012341">
    <property type="entry name" value="6hp_glycosidase-like_sf"/>
</dbReference>
<keyword evidence="4" id="KW-0325">Glycoprotein</keyword>
<dbReference type="PRINTS" id="PR00747">
    <property type="entry name" value="GLYHDRLASE47"/>
</dbReference>
<feature type="compositionally biased region" description="Low complexity" evidence="8">
    <location>
        <begin position="563"/>
        <end position="586"/>
    </location>
</feature>
<evidence type="ECO:0000256" key="8">
    <source>
        <dbReference type="SAM" id="MobiDB-lite"/>
    </source>
</evidence>
<evidence type="ECO:0000256" key="7">
    <source>
        <dbReference type="RuleBase" id="RU361193"/>
    </source>
</evidence>
<dbReference type="PROSITE" id="PS51257">
    <property type="entry name" value="PROKAR_LIPOPROTEIN"/>
    <property type="match status" value="1"/>
</dbReference>
<feature type="active site" evidence="5">
    <location>
        <position position="406"/>
    </location>
</feature>
<dbReference type="GO" id="GO:0005509">
    <property type="term" value="F:calcium ion binding"/>
    <property type="evidence" value="ECO:0007669"/>
    <property type="project" value="InterPro"/>
</dbReference>
<feature type="compositionally biased region" description="Low complexity" evidence="8">
    <location>
        <begin position="730"/>
        <end position="747"/>
    </location>
</feature>
<feature type="compositionally biased region" description="Acidic residues" evidence="8">
    <location>
        <begin position="525"/>
        <end position="538"/>
    </location>
</feature>
<dbReference type="Proteomes" id="UP000256970">
    <property type="component" value="Unassembled WGS sequence"/>
</dbReference>
<feature type="active site" description="Proton donor" evidence="5">
    <location>
        <position position="147"/>
    </location>
</feature>
<feature type="domain" description="PA" evidence="10">
    <location>
        <begin position="1075"/>
        <end position="1162"/>
    </location>
</feature>
<keyword evidence="9" id="KW-0732">Signal</keyword>